<dbReference type="AlphaFoldDB" id="A0A9Q8ZAF1"/>
<keyword evidence="2" id="KW-1185">Reference proteome</keyword>
<name>A0A9Q8ZAF1_CURCL</name>
<sequence length="322" mass="35477">MSSYHACDIMNKNMTGLKEYKKMQKAKKCAKRTAAAQEAKAKIAHPAMIAAIGAGDAMSTKRASADQELLIVTSEPKVTFDVVAHRKALEASLYEKMETPLQMLIRCQYQLSLDAEYYTMDDVSADVVLGAKSVDDNGFETISCMVGSDNNDEPTVEETPMSFQDNVNAEKTVVCLPRAPEAVPCGSISIEQLFAAVAAKEKVAIISSQKAPPSTSSYGPHWADPAIVNYRIKQQASRKDSVSTINSSRSSFSMLTPDSSPATQRSYIHSSARPWTPPTPTFFSPALGHWAPYPEPKPYNMCWNPPCMNWVPPQWPMGQWRK</sequence>
<protein>
    <submittedName>
        <fullName evidence="1">Uncharacterized protein</fullName>
    </submittedName>
</protein>
<evidence type="ECO:0000313" key="1">
    <source>
        <dbReference type="EMBL" id="USP79511.1"/>
    </source>
</evidence>
<organism evidence="1 2">
    <name type="scientific">Curvularia clavata</name>
    <dbReference type="NCBI Taxonomy" id="95742"/>
    <lineage>
        <taxon>Eukaryota</taxon>
        <taxon>Fungi</taxon>
        <taxon>Dikarya</taxon>
        <taxon>Ascomycota</taxon>
        <taxon>Pezizomycotina</taxon>
        <taxon>Dothideomycetes</taxon>
        <taxon>Pleosporomycetidae</taxon>
        <taxon>Pleosporales</taxon>
        <taxon>Pleosporineae</taxon>
        <taxon>Pleosporaceae</taxon>
        <taxon>Curvularia</taxon>
    </lineage>
</organism>
<dbReference type="OrthoDB" id="3690267at2759"/>
<gene>
    <name evidence="1" type="ORF">yc1106_06785</name>
</gene>
<dbReference type="VEuPathDB" id="FungiDB:yc1106_06785"/>
<proteinExistence type="predicted"/>
<accession>A0A9Q8ZAF1</accession>
<evidence type="ECO:0000313" key="2">
    <source>
        <dbReference type="Proteomes" id="UP001056012"/>
    </source>
</evidence>
<dbReference type="Proteomes" id="UP001056012">
    <property type="component" value="Chromosome 5"/>
</dbReference>
<dbReference type="EMBL" id="CP089278">
    <property type="protein sequence ID" value="USP79511.1"/>
    <property type="molecule type" value="Genomic_DNA"/>
</dbReference>
<reference evidence="1" key="1">
    <citation type="submission" date="2021-12" db="EMBL/GenBank/DDBJ databases">
        <title>Curvularia clavata genome.</title>
        <authorList>
            <person name="Cao Y."/>
        </authorList>
    </citation>
    <scope>NUCLEOTIDE SEQUENCE</scope>
    <source>
        <strain evidence="1">Yc1106</strain>
    </source>
</reference>